<gene>
    <name evidence="1" type="ORF">Goklo_013472</name>
</gene>
<accession>A0A7J8U4E2</accession>
<keyword evidence="2" id="KW-1185">Reference proteome</keyword>
<evidence type="ECO:0000313" key="1">
    <source>
        <dbReference type="EMBL" id="MBA0645358.1"/>
    </source>
</evidence>
<dbReference type="AlphaFoldDB" id="A0A7J8U4E2"/>
<dbReference type="EMBL" id="JABFAB010000004">
    <property type="protein sequence ID" value="MBA0645358.1"/>
    <property type="molecule type" value="Genomic_DNA"/>
</dbReference>
<name>A0A7J8U4E2_9ROSI</name>
<protein>
    <submittedName>
        <fullName evidence="1">Uncharacterized protein</fullName>
    </submittedName>
</protein>
<dbReference type="Proteomes" id="UP000593573">
    <property type="component" value="Unassembled WGS sequence"/>
</dbReference>
<evidence type="ECO:0000313" key="2">
    <source>
        <dbReference type="Proteomes" id="UP000593573"/>
    </source>
</evidence>
<feature type="non-terminal residue" evidence="1">
    <location>
        <position position="87"/>
    </location>
</feature>
<sequence>MCRHAWRLITPSTSHQWAVPYFSPMIHLFLTQLQEKTIGSMSYRCKSTCCYHSSCPQKVYLSSYSKFIAGKLHDKAINSLQETQVCD</sequence>
<reference evidence="1 2" key="1">
    <citation type="journal article" date="2019" name="Genome Biol. Evol.">
        <title>Insights into the evolution of the New World diploid cottons (Gossypium, subgenus Houzingenia) based on genome sequencing.</title>
        <authorList>
            <person name="Grover C.E."/>
            <person name="Arick M.A. 2nd"/>
            <person name="Thrash A."/>
            <person name="Conover J.L."/>
            <person name="Sanders W.S."/>
            <person name="Peterson D.G."/>
            <person name="Frelichowski J.E."/>
            <person name="Scheffler J.A."/>
            <person name="Scheffler B.E."/>
            <person name="Wendel J.F."/>
        </authorList>
    </citation>
    <scope>NUCLEOTIDE SEQUENCE [LARGE SCALE GENOMIC DNA]</scope>
    <source>
        <strain evidence="1">57</strain>
        <tissue evidence="1">Leaf</tissue>
    </source>
</reference>
<proteinExistence type="predicted"/>
<comment type="caution">
    <text evidence="1">The sequence shown here is derived from an EMBL/GenBank/DDBJ whole genome shotgun (WGS) entry which is preliminary data.</text>
</comment>
<organism evidence="1 2">
    <name type="scientific">Gossypium klotzschianum</name>
    <dbReference type="NCBI Taxonomy" id="34286"/>
    <lineage>
        <taxon>Eukaryota</taxon>
        <taxon>Viridiplantae</taxon>
        <taxon>Streptophyta</taxon>
        <taxon>Embryophyta</taxon>
        <taxon>Tracheophyta</taxon>
        <taxon>Spermatophyta</taxon>
        <taxon>Magnoliopsida</taxon>
        <taxon>eudicotyledons</taxon>
        <taxon>Gunneridae</taxon>
        <taxon>Pentapetalae</taxon>
        <taxon>rosids</taxon>
        <taxon>malvids</taxon>
        <taxon>Malvales</taxon>
        <taxon>Malvaceae</taxon>
        <taxon>Malvoideae</taxon>
        <taxon>Gossypium</taxon>
    </lineage>
</organism>